<dbReference type="RefSeq" id="XP_001588076.1">
    <property type="nucleotide sequence ID" value="XM_001588026.1"/>
</dbReference>
<proteinExistence type="predicted"/>
<dbReference type="KEGG" id="ssl:SS1G_11319"/>
<accession>A7F149</accession>
<dbReference type="HOGENOM" id="CLU_3143920_0_0_1"/>
<dbReference type="Proteomes" id="UP000001312">
    <property type="component" value="Unassembled WGS sequence"/>
</dbReference>
<evidence type="ECO:0000313" key="1">
    <source>
        <dbReference type="EMBL" id="EDN95441.1"/>
    </source>
</evidence>
<keyword evidence="2" id="KW-1185">Reference proteome</keyword>
<dbReference type="GeneID" id="5484183"/>
<dbReference type="EMBL" id="CH476637">
    <property type="protein sequence ID" value="EDN95441.1"/>
    <property type="molecule type" value="Genomic_DNA"/>
</dbReference>
<gene>
    <name evidence="1" type="ORF">SS1G_11319</name>
</gene>
<evidence type="ECO:0000313" key="2">
    <source>
        <dbReference type="Proteomes" id="UP000001312"/>
    </source>
</evidence>
<organism evidence="1 2">
    <name type="scientific">Sclerotinia sclerotiorum (strain ATCC 18683 / 1980 / Ss-1)</name>
    <name type="common">White mold</name>
    <name type="synonym">Whetzelinia sclerotiorum</name>
    <dbReference type="NCBI Taxonomy" id="665079"/>
    <lineage>
        <taxon>Eukaryota</taxon>
        <taxon>Fungi</taxon>
        <taxon>Dikarya</taxon>
        <taxon>Ascomycota</taxon>
        <taxon>Pezizomycotina</taxon>
        <taxon>Leotiomycetes</taxon>
        <taxon>Helotiales</taxon>
        <taxon>Sclerotiniaceae</taxon>
        <taxon>Sclerotinia</taxon>
    </lineage>
</organism>
<dbReference type="AlphaFoldDB" id="A7F149"/>
<sequence length="49" mass="5555">MICTDIRCKKTVNIQGPSTVLRALHNVCVAYTEYGLDPNQSLRMMNKVK</sequence>
<name>A7F149_SCLS1</name>
<reference evidence="2" key="1">
    <citation type="journal article" date="2011" name="PLoS Genet.">
        <title>Genomic analysis of the necrotrophic fungal pathogens Sclerotinia sclerotiorum and Botrytis cinerea.</title>
        <authorList>
            <person name="Amselem J."/>
            <person name="Cuomo C.A."/>
            <person name="van Kan J.A."/>
            <person name="Viaud M."/>
            <person name="Benito E.P."/>
            <person name="Couloux A."/>
            <person name="Coutinho P.M."/>
            <person name="de Vries R.P."/>
            <person name="Dyer P.S."/>
            <person name="Fillinger S."/>
            <person name="Fournier E."/>
            <person name="Gout L."/>
            <person name="Hahn M."/>
            <person name="Kohn L."/>
            <person name="Lapalu N."/>
            <person name="Plummer K.M."/>
            <person name="Pradier J.M."/>
            <person name="Quevillon E."/>
            <person name="Sharon A."/>
            <person name="Simon A."/>
            <person name="ten Have A."/>
            <person name="Tudzynski B."/>
            <person name="Tudzynski P."/>
            <person name="Wincker P."/>
            <person name="Andrew M."/>
            <person name="Anthouard V."/>
            <person name="Beever R.E."/>
            <person name="Beffa R."/>
            <person name="Benoit I."/>
            <person name="Bouzid O."/>
            <person name="Brault B."/>
            <person name="Chen Z."/>
            <person name="Choquer M."/>
            <person name="Collemare J."/>
            <person name="Cotton P."/>
            <person name="Danchin E.G."/>
            <person name="Da Silva C."/>
            <person name="Gautier A."/>
            <person name="Giraud C."/>
            <person name="Giraud T."/>
            <person name="Gonzalez C."/>
            <person name="Grossetete S."/>
            <person name="Guldener U."/>
            <person name="Henrissat B."/>
            <person name="Howlett B.J."/>
            <person name="Kodira C."/>
            <person name="Kretschmer M."/>
            <person name="Lappartient A."/>
            <person name="Leroch M."/>
            <person name="Levis C."/>
            <person name="Mauceli E."/>
            <person name="Neuveglise C."/>
            <person name="Oeser B."/>
            <person name="Pearson M."/>
            <person name="Poulain J."/>
            <person name="Poussereau N."/>
            <person name="Quesneville H."/>
            <person name="Rascle C."/>
            <person name="Schumacher J."/>
            <person name="Segurens B."/>
            <person name="Sexton A."/>
            <person name="Silva E."/>
            <person name="Sirven C."/>
            <person name="Soanes D.M."/>
            <person name="Talbot N.J."/>
            <person name="Templeton M."/>
            <person name="Yandava C."/>
            <person name="Yarden O."/>
            <person name="Zeng Q."/>
            <person name="Rollins J.A."/>
            <person name="Lebrun M.H."/>
            <person name="Dickman M."/>
        </authorList>
    </citation>
    <scope>NUCLEOTIDE SEQUENCE [LARGE SCALE GENOMIC DNA]</scope>
    <source>
        <strain evidence="2">ATCC 18683 / 1980 / Ss-1</strain>
    </source>
</reference>
<dbReference type="InParanoid" id="A7F149"/>
<protein>
    <submittedName>
        <fullName evidence="1">Uncharacterized protein</fullName>
    </submittedName>
</protein>